<evidence type="ECO:0000313" key="1">
    <source>
        <dbReference type="EMBL" id="QDT10994.1"/>
    </source>
</evidence>
<protein>
    <submittedName>
        <fullName evidence="1">Uncharacterized protein</fullName>
    </submittedName>
</protein>
<keyword evidence="2" id="KW-1185">Reference proteome</keyword>
<reference evidence="1 2" key="1">
    <citation type="submission" date="2019-02" db="EMBL/GenBank/DDBJ databases">
        <title>Deep-cultivation of Planctomycetes and their phenomic and genomic characterization uncovers novel biology.</title>
        <authorList>
            <person name="Wiegand S."/>
            <person name="Jogler M."/>
            <person name="Boedeker C."/>
            <person name="Pinto D."/>
            <person name="Vollmers J."/>
            <person name="Rivas-Marin E."/>
            <person name="Kohn T."/>
            <person name="Peeters S.H."/>
            <person name="Heuer A."/>
            <person name="Rast P."/>
            <person name="Oberbeckmann S."/>
            <person name="Bunk B."/>
            <person name="Jeske O."/>
            <person name="Meyerdierks A."/>
            <person name="Storesund J.E."/>
            <person name="Kallscheuer N."/>
            <person name="Luecker S."/>
            <person name="Lage O.M."/>
            <person name="Pohl T."/>
            <person name="Merkel B.J."/>
            <person name="Hornburger P."/>
            <person name="Mueller R.-W."/>
            <person name="Bruemmer F."/>
            <person name="Labrenz M."/>
            <person name="Spormann A.M."/>
            <person name="Op den Camp H."/>
            <person name="Overmann J."/>
            <person name="Amann R."/>
            <person name="Jetten M.S.M."/>
            <person name="Mascher T."/>
            <person name="Medema M.H."/>
            <person name="Devos D.P."/>
            <person name="Kaster A.-K."/>
            <person name="Ovreas L."/>
            <person name="Rohde M."/>
            <person name="Galperin M.Y."/>
            <person name="Jogler C."/>
        </authorList>
    </citation>
    <scope>NUCLEOTIDE SEQUENCE [LARGE SCALE GENOMIC DNA]</scope>
    <source>
        <strain evidence="1 2">K23_9</strain>
    </source>
</reference>
<proteinExistence type="predicted"/>
<name>A0A517NV45_9BACT</name>
<dbReference type="EMBL" id="CP036526">
    <property type="protein sequence ID" value="QDT10994.1"/>
    <property type="molecule type" value="Genomic_DNA"/>
</dbReference>
<organism evidence="1 2">
    <name type="scientific">Stieleria marina</name>
    <dbReference type="NCBI Taxonomy" id="1930275"/>
    <lineage>
        <taxon>Bacteria</taxon>
        <taxon>Pseudomonadati</taxon>
        <taxon>Planctomycetota</taxon>
        <taxon>Planctomycetia</taxon>
        <taxon>Pirellulales</taxon>
        <taxon>Pirellulaceae</taxon>
        <taxon>Stieleria</taxon>
    </lineage>
</organism>
<sequence length="122" mass="13813">MLHDAAANACFDGVAPIIDYSMLEHVDIDFEVRLAVIFRICFFTELGNSDSPARFCLSRTPSSGDSFLAEYGCGLLDDHRHFWYPRTDKHVGRFDVPPDTNDGWAFYRSKRYGGNGLSSHMQ</sequence>
<dbReference type="Proteomes" id="UP000319817">
    <property type="component" value="Chromosome"/>
</dbReference>
<accession>A0A517NV45</accession>
<dbReference type="AlphaFoldDB" id="A0A517NV45"/>
<evidence type="ECO:0000313" key="2">
    <source>
        <dbReference type="Proteomes" id="UP000319817"/>
    </source>
</evidence>
<gene>
    <name evidence="1" type="ORF">K239x_29870</name>
</gene>